<evidence type="ECO:0000256" key="1">
    <source>
        <dbReference type="SAM" id="MobiDB-lite"/>
    </source>
</evidence>
<feature type="compositionally biased region" description="Basic residues" evidence="1">
    <location>
        <begin position="82"/>
        <end position="92"/>
    </location>
</feature>
<dbReference type="Gramene" id="OGLUM07G16310.1">
    <property type="protein sequence ID" value="OGLUM07G16310.1"/>
    <property type="gene ID" value="OGLUM07G16310"/>
</dbReference>
<evidence type="ECO:0000313" key="3">
    <source>
        <dbReference type="Proteomes" id="UP000026961"/>
    </source>
</evidence>
<accession>A0A0E0AKP8</accession>
<feature type="compositionally biased region" description="Gly residues" evidence="1">
    <location>
        <begin position="1"/>
        <end position="20"/>
    </location>
</feature>
<sequence length="217" mass="23127">MGMEEGVGQGHRSRGGGGERGSARHQSGAPGLAFIAGQGGGGLQGAKPRPVTAPTDDTSPDSTAGDCPPRPRSTTASSPGTAHRRRDTRRRTASTTPHRATAHGIVALLRPGPEAGCRIQPRGRHIRSFAPRRCQPPPITRRVIILALSRRVAEEWPRRRPHSWPRGTPVARSGGGEGGRGREGAAGARVQPLCRSRERAMRGSCRLHTLPIEDKMN</sequence>
<organism evidence="2">
    <name type="scientific">Oryza glumipatula</name>
    <dbReference type="NCBI Taxonomy" id="40148"/>
    <lineage>
        <taxon>Eukaryota</taxon>
        <taxon>Viridiplantae</taxon>
        <taxon>Streptophyta</taxon>
        <taxon>Embryophyta</taxon>
        <taxon>Tracheophyta</taxon>
        <taxon>Spermatophyta</taxon>
        <taxon>Magnoliopsida</taxon>
        <taxon>Liliopsida</taxon>
        <taxon>Poales</taxon>
        <taxon>Poaceae</taxon>
        <taxon>BOP clade</taxon>
        <taxon>Oryzoideae</taxon>
        <taxon>Oryzeae</taxon>
        <taxon>Oryzinae</taxon>
        <taxon>Oryza</taxon>
    </lineage>
</organism>
<dbReference type="HOGENOM" id="CLU_1273983_0_0_1"/>
<feature type="compositionally biased region" description="Low complexity" evidence="1">
    <location>
        <begin position="52"/>
        <end position="81"/>
    </location>
</feature>
<feature type="region of interest" description="Disordered" evidence="1">
    <location>
        <begin position="1"/>
        <end position="103"/>
    </location>
</feature>
<reference evidence="2" key="2">
    <citation type="submission" date="2018-05" db="EMBL/GenBank/DDBJ databases">
        <title>OgluRS3 (Oryza glumaepatula Reference Sequence Version 3).</title>
        <authorList>
            <person name="Zhang J."/>
            <person name="Kudrna D."/>
            <person name="Lee S."/>
            <person name="Talag J."/>
            <person name="Welchert J."/>
            <person name="Wing R.A."/>
        </authorList>
    </citation>
    <scope>NUCLEOTIDE SEQUENCE [LARGE SCALE GENOMIC DNA]</scope>
</reference>
<protein>
    <submittedName>
        <fullName evidence="2">Uncharacterized protein</fullName>
    </submittedName>
</protein>
<dbReference type="EnsemblPlants" id="OGLUM07G16310.1">
    <property type="protein sequence ID" value="OGLUM07G16310.1"/>
    <property type="gene ID" value="OGLUM07G16310"/>
</dbReference>
<reference evidence="2" key="1">
    <citation type="submission" date="2015-04" db="UniProtKB">
        <authorList>
            <consortium name="EnsemblPlants"/>
        </authorList>
    </citation>
    <scope>IDENTIFICATION</scope>
</reference>
<feature type="region of interest" description="Disordered" evidence="1">
    <location>
        <begin position="159"/>
        <end position="191"/>
    </location>
</feature>
<proteinExistence type="predicted"/>
<dbReference type="AlphaFoldDB" id="A0A0E0AKP8"/>
<name>A0A0E0AKP8_9ORYZ</name>
<dbReference type="Proteomes" id="UP000026961">
    <property type="component" value="Chromosome 7"/>
</dbReference>
<keyword evidence="3" id="KW-1185">Reference proteome</keyword>
<evidence type="ECO:0000313" key="2">
    <source>
        <dbReference type="EnsemblPlants" id="OGLUM07G16310.1"/>
    </source>
</evidence>